<gene>
    <name evidence="4" type="ORF">IFM89_032826</name>
</gene>
<dbReference type="PROSITE" id="PS50012">
    <property type="entry name" value="RCC1_3"/>
    <property type="match status" value="1"/>
</dbReference>
<protein>
    <submittedName>
        <fullName evidence="4">Uncharacterized protein</fullName>
    </submittedName>
</protein>
<name>A0A835HQX2_9MAGN</name>
<dbReference type="Gene3D" id="2.130.10.30">
    <property type="entry name" value="Regulator of chromosome condensation 1/beta-lactamase-inhibitor protein II"/>
    <property type="match status" value="1"/>
</dbReference>
<dbReference type="PROSITE" id="PS00626">
    <property type="entry name" value="RCC1_2"/>
    <property type="match status" value="1"/>
</dbReference>
<proteinExistence type="predicted"/>
<comment type="caution">
    <text evidence="4">The sequence shown here is derived from an EMBL/GenBank/DDBJ whole genome shotgun (WGS) entry which is preliminary data.</text>
</comment>
<dbReference type="InterPro" id="IPR009091">
    <property type="entry name" value="RCC1/BLIP-II"/>
</dbReference>
<keyword evidence="5" id="KW-1185">Reference proteome</keyword>
<dbReference type="AlphaFoldDB" id="A0A835HQX2"/>
<feature type="repeat" description="RCC1" evidence="2">
    <location>
        <begin position="199"/>
        <end position="252"/>
    </location>
</feature>
<organism evidence="4 5">
    <name type="scientific">Coptis chinensis</name>
    <dbReference type="NCBI Taxonomy" id="261450"/>
    <lineage>
        <taxon>Eukaryota</taxon>
        <taxon>Viridiplantae</taxon>
        <taxon>Streptophyta</taxon>
        <taxon>Embryophyta</taxon>
        <taxon>Tracheophyta</taxon>
        <taxon>Spermatophyta</taxon>
        <taxon>Magnoliopsida</taxon>
        <taxon>Ranunculales</taxon>
        <taxon>Ranunculaceae</taxon>
        <taxon>Coptidoideae</taxon>
        <taxon>Coptis</taxon>
    </lineage>
</organism>
<dbReference type="EMBL" id="JADFTS010000006">
    <property type="protein sequence ID" value="KAF9602944.1"/>
    <property type="molecule type" value="Genomic_DNA"/>
</dbReference>
<sequence>MKSENKDEDSTKRDPSTWERSLPLIIPINESSSTSVQHAWKKQKISSVQKAPKESPKKASQKIVAPKNVLKKVVAPKKAPKNHVAPIIAVGMGFDKDTGWIQVRQDLVEEIDTWRHNLYDKMWHDNGASKLRTIIDWHEGWRIFTSQSSIREATDVYFTLYSQGSTDDELSPTCVSSLLGIQIGVAAGLWHTVCLSAEGDVYAFGGNQFGQLGTGTDQAETLPRVLEAASMEDKHAKIVSCGARHTAVVTGTPNLCITGRFQYVEMRL</sequence>
<evidence type="ECO:0000256" key="3">
    <source>
        <dbReference type="SAM" id="MobiDB-lite"/>
    </source>
</evidence>
<dbReference type="OrthoDB" id="5370059at2759"/>
<dbReference type="Proteomes" id="UP000631114">
    <property type="component" value="Unassembled WGS sequence"/>
</dbReference>
<keyword evidence="1" id="KW-0677">Repeat</keyword>
<dbReference type="InterPro" id="IPR000408">
    <property type="entry name" value="Reg_chr_condens"/>
</dbReference>
<dbReference type="InterPro" id="IPR051210">
    <property type="entry name" value="Ub_ligase/GEF_domain"/>
</dbReference>
<dbReference type="PANTHER" id="PTHR22870">
    <property type="entry name" value="REGULATOR OF CHROMOSOME CONDENSATION"/>
    <property type="match status" value="1"/>
</dbReference>
<accession>A0A835HQX2</accession>
<feature type="compositionally biased region" description="Basic and acidic residues" evidence="3">
    <location>
        <begin position="1"/>
        <end position="17"/>
    </location>
</feature>
<evidence type="ECO:0000313" key="4">
    <source>
        <dbReference type="EMBL" id="KAF9602944.1"/>
    </source>
</evidence>
<evidence type="ECO:0000256" key="2">
    <source>
        <dbReference type="PROSITE-ProRule" id="PRU00235"/>
    </source>
</evidence>
<dbReference type="SUPFAM" id="SSF50985">
    <property type="entry name" value="RCC1/BLIP-II"/>
    <property type="match status" value="1"/>
</dbReference>
<evidence type="ECO:0000256" key="1">
    <source>
        <dbReference type="ARBA" id="ARBA00022737"/>
    </source>
</evidence>
<feature type="region of interest" description="Disordered" evidence="3">
    <location>
        <begin position="1"/>
        <end position="62"/>
    </location>
</feature>
<dbReference type="PANTHER" id="PTHR22870:SF382">
    <property type="entry name" value="REGULATOR OF CHROMOSOME CONDENSATION (RCC1) FAMILY PROTEIN"/>
    <property type="match status" value="1"/>
</dbReference>
<reference evidence="4 5" key="1">
    <citation type="submission" date="2020-10" db="EMBL/GenBank/DDBJ databases">
        <title>The Coptis chinensis genome and diversification of protoberbering-type alkaloids.</title>
        <authorList>
            <person name="Wang B."/>
            <person name="Shu S."/>
            <person name="Song C."/>
            <person name="Liu Y."/>
        </authorList>
    </citation>
    <scope>NUCLEOTIDE SEQUENCE [LARGE SCALE GENOMIC DNA]</scope>
    <source>
        <strain evidence="4">HL-2020</strain>
        <tissue evidence="4">Leaf</tissue>
    </source>
</reference>
<dbReference type="Pfam" id="PF00415">
    <property type="entry name" value="RCC1"/>
    <property type="match status" value="1"/>
</dbReference>
<evidence type="ECO:0000313" key="5">
    <source>
        <dbReference type="Proteomes" id="UP000631114"/>
    </source>
</evidence>